<dbReference type="GO" id="GO:0016746">
    <property type="term" value="F:acyltransferase activity"/>
    <property type="evidence" value="ECO:0007669"/>
    <property type="project" value="UniProtKB-KW"/>
</dbReference>
<name>A0A2M9FW30_9PROT</name>
<dbReference type="Proteomes" id="UP000229498">
    <property type="component" value="Unassembled WGS sequence"/>
</dbReference>
<evidence type="ECO:0000256" key="1">
    <source>
        <dbReference type="ARBA" id="ARBA00022679"/>
    </source>
</evidence>
<keyword evidence="3 4" id="KW-0012">Acyltransferase</keyword>
<evidence type="ECO:0000313" key="4">
    <source>
        <dbReference type="EMBL" id="PJK27664.1"/>
    </source>
</evidence>
<gene>
    <name evidence="4" type="ORF">CVT23_21065</name>
</gene>
<proteinExistence type="predicted"/>
<dbReference type="Pfam" id="PF14602">
    <property type="entry name" value="Hexapep_2"/>
    <property type="match status" value="1"/>
</dbReference>
<dbReference type="InterPro" id="IPR001451">
    <property type="entry name" value="Hexapep"/>
</dbReference>
<evidence type="ECO:0000256" key="3">
    <source>
        <dbReference type="ARBA" id="ARBA00023315"/>
    </source>
</evidence>
<dbReference type="PANTHER" id="PTHR23416">
    <property type="entry name" value="SIALIC ACID SYNTHASE-RELATED"/>
    <property type="match status" value="1"/>
</dbReference>
<dbReference type="PROSITE" id="PS00101">
    <property type="entry name" value="HEXAPEP_TRANSFERASES"/>
    <property type="match status" value="1"/>
</dbReference>
<keyword evidence="5" id="KW-1185">Reference proteome</keyword>
<dbReference type="InterPro" id="IPR011004">
    <property type="entry name" value="Trimer_LpxA-like_sf"/>
</dbReference>
<reference evidence="4 5" key="1">
    <citation type="submission" date="2017-11" db="EMBL/GenBank/DDBJ databases">
        <title>Draft genome sequence of Rhizobiales bacterium SY3-13.</title>
        <authorList>
            <person name="Sun C."/>
        </authorList>
    </citation>
    <scope>NUCLEOTIDE SEQUENCE [LARGE SCALE GENOMIC DNA]</scope>
    <source>
        <strain evidence="4 5">SY3-13</strain>
    </source>
</reference>
<dbReference type="Gene3D" id="2.160.10.10">
    <property type="entry name" value="Hexapeptide repeat proteins"/>
    <property type="match status" value="1"/>
</dbReference>
<dbReference type="CDD" id="cd04647">
    <property type="entry name" value="LbH_MAT_like"/>
    <property type="match status" value="1"/>
</dbReference>
<organism evidence="4 5">
    <name type="scientific">Minwuia thermotolerans</name>
    <dbReference type="NCBI Taxonomy" id="2056226"/>
    <lineage>
        <taxon>Bacteria</taxon>
        <taxon>Pseudomonadati</taxon>
        <taxon>Pseudomonadota</taxon>
        <taxon>Alphaproteobacteria</taxon>
        <taxon>Minwuiales</taxon>
        <taxon>Minwuiaceae</taxon>
        <taxon>Minwuia</taxon>
    </lineage>
</organism>
<protein>
    <submittedName>
        <fullName evidence="4">Acyltransferase</fullName>
    </submittedName>
</protein>
<dbReference type="InterPro" id="IPR051159">
    <property type="entry name" value="Hexapeptide_acetyltransf"/>
</dbReference>
<sequence length="180" mass="18614">MALHADWGGWLRTALLSCAYSGFRPGKGVRLSAGCRVRATDGGMIEIGARSVAEPGCTLIARAGQLAIGADAFIGQGSVLTSVERVTIGCDALIAEHVTIRDQDHNTTGIRPYRIAGMLTAPVTIGNNVWIGAKATITRGVNIGDNVIIGANSVVTSDIPANAIAVGGPARVIRMIEVPK</sequence>
<dbReference type="InterPro" id="IPR018357">
    <property type="entry name" value="Hexapep_transf_CS"/>
</dbReference>
<dbReference type="OrthoDB" id="9815592at2"/>
<dbReference type="SUPFAM" id="SSF51161">
    <property type="entry name" value="Trimeric LpxA-like enzymes"/>
    <property type="match status" value="1"/>
</dbReference>
<evidence type="ECO:0000256" key="2">
    <source>
        <dbReference type="ARBA" id="ARBA00022737"/>
    </source>
</evidence>
<keyword evidence="1 4" id="KW-0808">Transferase</keyword>
<dbReference type="EMBL" id="PHIG01000061">
    <property type="protein sequence ID" value="PJK27664.1"/>
    <property type="molecule type" value="Genomic_DNA"/>
</dbReference>
<accession>A0A2M9FW30</accession>
<dbReference type="AlphaFoldDB" id="A0A2M9FW30"/>
<keyword evidence="2" id="KW-0677">Repeat</keyword>
<evidence type="ECO:0000313" key="5">
    <source>
        <dbReference type="Proteomes" id="UP000229498"/>
    </source>
</evidence>
<comment type="caution">
    <text evidence="4">The sequence shown here is derived from an EMBL/GenBank/DDBJ whole genome shotgun (WGS) entry which is preliminary data.</text>
</comment>